<evidence type="ECO:0000313" key="2">
    <source>
        <dbReference type="EMBL" id="KAF2122742.1"/>
    </source>
</evidence>
<gene>
    <name evidence="2" type="ORF">BDV96DRAFT_561302</name>
</gene>
<evidence type="ECO:0000256" key="1">
    <source>
        <dbReference type="SAM" id="Phobius"/>
    </source>
</evidence>
<organism evidence="2 3">
    <name type="scientific">Lophiotrema nucula</name>
    <dbReference type="NCBI Taxonomy" id="690887"/>
    <lineage>
        <taxon>Eukaryota</taxon>
        <taxon>Fungi</taxon>
        <taxon>Dikarya</taxon>
        <taxon>Ascomycota</taxon>
        <taxon>Pezizomycotina</taxon>
        <taxon>Dothideomycetes</taxon>
        <taxon>Pleosporomycetidae</taxon>
        <taxon>Pleosporales</taxon>
        <taxon>Lophiotremataceae</taxon>
        <taxon>Lophiotrema</taxon>
    </lineage>
</organism>
<keyword evidence="1" id="KW-1133">Transmembrane helix</keyword>
<feature type="transmembrane region" description="Helical" evidence="1">
    <location>
        <begin position="291"/>
        <end position="313"/>
    </location>
</feature>
<dbReference type="Proteomes" id="UP000799770">
    <property type="component" value="Unassembled WGS sequence"/>
</dbReference>
<dbReference type="AlphaFoldDB" id="A0A6A5ZSR1"/>
<proteinExistence type="predicted"/>
<sequence length="399" mass="43407">MAAQYLQLSESSLAIGLLTLLTGYVGADIAPDTIIERLLWPQRFSNGFNAGSIKNALFLSAGGPLHGTAIRAIDTFFKHGLQKGPGRGHLLGTALFPDTGISYKMYPGNGKPVEEELVRNGLLVRILKCMSDTSALISRNEAAASMRQQINVSHLEMFHFDNIPPQGAIDLDAAEVNARTIIALLASEMPTMILAIVISYLWNIPAGLLYLLPAFLKVLSAYTAVRREDLIIPHHKGSGQWQATSEVSQFEVHIPGEGFQVISGPSDLVLPFFRHYGHPIRCRWREITQMAIVAAMGVGYPVTFVITMIFMSLKVQMLWAGYQVMLLFTMLAARYGGGELWGSTEERIAKALLEAEKAGGGRIVVLKNNSGGLVGARLTRTLHGSYTEGKNQVAAIVSS</sequence>
<keyword evidence="1" id="KW-0812">Transmembrane</keyword>
<evidence type="ECO:0000313" key="3">
    <source>
        <dbReference type="Proteomes" id="UP000799770"/>
    </source>
</evidence>
<dbReference type="OrthoDB" id="5295335at2759"/>
<dbReference type="EMBL" id="ML977310">
    <property type="protein sequence ID" value="KAF2122742.1"/>
    <property type="molecule type" value="Genomic_DNA"/>
</dbReference>
<feature type="transmembrane region" description="Helical" evidence="1">
    <location>
        <begin position="319"/>
        <end position="337"/>
    </location>
</feature>
<keyword evidence="3" id="KW-1185">Reference proteome</keyword>
<protein>
    <submittedName>
        <fullName evidence="2">Uncharacterized protein</fullName>
    </submittedName>
</protein>
<keyword evidence="1" id="KW-0472">Membrane</keyword>
<name>A0A6A5ZSR1_9PLEO</name>
<reference evidence="2" key="1">
    <citation type="journal article" date="2020" name="Stud. Mycol.">
        <title>101 Dothideomycetes genomes: a test case for predicting lifestyles and emergence of pathogens.</title>
        <authorList>
            <person name="Haridas S."/>
            <person name="Albert R."/>
            <person name="Binder M."/>
            <person name="Bloem J."/>
            <person name="Labutti K."/>
            <person name="Salamov A."/>
            <person name="Andreopoulos B."/>
            <person name="Baker S."/>
            <person name="Barry K."/>
            <person name="Bills G."/>
            <person name="Bluhm B."/>
            <person name="Cannon C."/>
            <person name="Castanera R."/>
            <person name="Culley D."/>
            <person name="Daum C."/>
            <person name="Ezra D."/>
            <person name="Gonzalez J."/>
            <person name="Henrissat B."/>
            <person name="Kuo A."/>
            <person name="Liang C."/>
            <person name="Lipzen A."/>
            <person name="Lutzoni F."/>
            <person name="Magnuson J."/>
            <person name="Mondo S."/>
            <person name="Nolan M."/>
            <person name="Ohm R."/>
            <person name="Pangilinan J."/>
            <person name="Park H.-J."/>
            <person name="Ramirez L."/>
            <person name="Alfaro M."/>
            <person name="Sun H."/>
            <person name="Tritt A."/>
            <person name="Yoshinaga Y."/>
            <person name="Zwiers L.-H."/>
            <person name="Turgeon B."/>
            <person name="Goodwin S."/>
            <person name="Spatafora J."/>
            <person name="Crous P."/>
            <person name="Grigoriev I."/>
        </authorList>
    </citation>
    <scope>NUCLEOTIDE SEQUENCE</scope>
    <source>
        <strain evidence="2">CBS 627.86</strain>
    </source>
</reference>
<accession>A0A6A5ZSR1</accession>